<dbReference type="PROSITE" id="PS50119">
    <property type="entry name" value="ZF_BBOX"/>
    <property type="match status" value="1"/>
</dbReference>
<evidence type="ECO:0000259" key="3">
    <source>
        <dbReference type="PROSITE" id="PS50119"/>
    </source>
</evidence>
<dbReference type="AlphaFoldDB" id="A0AAD8KBX4"/>
<dbReference type="Pfam" id="PF04640">
    <property type="entry name" value="PLATZ"/>
    <property type="match status" value="1"/>
</dbReference>
<protein>
    <recommendedName>
        <fullName evidence="3">B box-type domain-containing protein</fullName>
    </recommendedName>
</protein>
<evidence type="ECO:0000313" key="4">
    <source>
        <dbReference type="EMBL" id="KAK1418763.1"/>
    </source>
</evidence>
<dbReference type="GO" id="GO:0008270">
    <property type="term" value="F:zinc ion binding"/>
    <property type="evidence" value="ECO:0007669"/>
    <property type="project" value="UniProtKB-KW"/>
</dbReference>
<dbReference type="CDD" id="cd19756">
    <property type="entry name" value="Bbox2"/>
    <property type="match status" value="1"/>
</dbReference>
<comment type="caution">
    <text evidence="4">The sequence shown here is derived from an EMBL/GenBank/DDBJ whole genome shotgun (WGS) entry which is preliminary data.</text>
</comment>
<dbReference type="InterPro" id="IPR006734">
    <property type="entry name" value="PLATZ"/>
</dbReference>
<organism evidence="4 5">
    <name type="scientific">Tagetes erecta</name>
    <name type="common">African marigold</name>
    <dbReference type="NCBI Taxonomy" id="13708"/>
    <lineage>
        <taxon>Eukaryota</taxon>
        <taxon>Viridiplantae</taxon>
        <taxon>Streptophyta</taxon>
        <taxon>Embryophyta</taxon>
        <taxon>Tracheophyta</taxon>
        <taxon>Spermatophyta</taxon>
        <taxon>Magnoliopsida</taxon>
        <taxon>eudicotyledons</taxon>
        <taxon>Gunneridae</taxon>
        <taxon>Pentapetalae</taxon>
        <taxon>asterids</taxon>
        <taxon>campanulids</taxon>
        <taxon>Asterales</taxon>
        <taxon>Asteraceae</taxon>
        <taxon>Asteroideae</taxon>
        <taxon>Heliantheae alliance</taxon>
        <taxon>Tageteae</taxon>
        <taxon>Tagetes</taxon>
    </lineage>
</organism>
<gene>
    <name evidence="4" type="ORF">QVD17_27909</name>
</gene>
<keyword evidence="1" id="KW-0479">Metal-binding</keyword>
<keyword evidence="1" id="KW-0862">Zinc</keyword>
<dbReference type="Proteomes" id="UP001229421">
    <property type="component" value="Unassembled WGS sequence"/>
</dbReference>
<feature type="region of interest" description="Disordered" evidence="2">
    <location>
        <begin position="214"/>
        <end position="243"/>
    </location>
</feature>
<reference evidence="4" key="1">
    <citation type="journal article" date="2023" name="bioRxiv">
        <title>Improved chromosome-level genome assembly for marigold (Tagetes erecta).</title>
        <authorList>
            <person name="Jiang F."/>
            <person name="Yuan L."/>
            <person name="Wang S."/>
            <person name="Wang H."/>
            <person name="Xu D."/>
            <person name="Wang A."/>
            <person name="Fan W."/>
        </authorList>
    </citation>
    <scope>NUCLEOTIDE SEQUENCE</scope>
    <source>
        <strain evidence="4">WSJ</strain>
        <tissue evidence="4">Leaf</tissue>
    </source>
</reference>
<feature type="domain" description="B box-type" evidence="3">
    <location>
        <begin position="25"/>
        <end position="63"/>
    </location>
</feature>
<dbReference type="InterPro" id="IPR000315">
    <property type="entry name" value="Znf_B-box"/>
</dbReference>
<dbReference type="EMBL" id="JAUHHV010000007">
    <property type="protein sequence ID" value="KAK1418763.1"/>
    <property type="molecule type" value="Genomic_DNA"/>
</dbReference>
<dbReference type="SUPFAM" id="SSF57845">
    <property type="entry name" value="B-box zinc-binding domain"/>
    <property type="match status" value="1"/>
</dbReference>
<dbReference type="Pfam" id="PF00643">
    <property type="entry name" value="zf-B_box"/>
    <property type="match status" value="1"/>
</dbReference>
<evidence type="ECO:0000313" key="5">
    <source>
        <dbReference type="Proteomes" id="UP001229421"/>
    </source>
</evidence>
<dbReference type="PANTHER" id="PTHR31065">
    <property type="entry name" value="PLATZ TRANSCRIPTION FACTOR FAMILY PROTEIN"/>
    <property type="match status" value="1"/>
</dbReference>
<name>A0AAD8KBX4_TARER</name>
<evidence type="ECO:0000256" key="2">
    <source>
        <dbReference type="SAM" id="MobiDB-lite"/>
    </source>
</evidence>
<proteinExistence type="predicted"/>
<accession>A0AAD8KBX4</accession>
<keyword evidence="1" id="KW-0863">Zinc-finger</keyword>
<evidence type="ECO:0000256" key="1">
    <source>
        <dbReference type="PROSITE-ProRule" id="PRU00024"/>
    </source>
</evidence>
<keyword evidence="5" id="KW-1185">Reference proteome</keyword>
<sequence length="243" mass="27789">MQHSSTTTLPSWLKSLLSETFYNSCMIHEDAKKNEKNIFCLDCCQPICHNCLHNHNSHRLLQIRRYVYHDVIRVGDAEKLMDCSFVQGYTTNNAKVVFLNPRPQTRACRNSNSNCISCDRGLRDPYLFCSISCKINQIMRNDDKMSKYLHECAVLTLQESGSDDWFTTPDSVIEPFVSSKTSSGSTTTTYDVDHLAIACTEIVRKKRTSKFEIPAPANRLKSPPELENIVSRRKGLPRRSPFN</sequence>
<dbReference type="PANTHER" id="PTHR31065:SF52">
    <property type="entry name" value="B BOX-TYPE DOMAIN-CONTAINING PROTEIN"/>
    <property type="match status" value="1"/>
</dbReference>